<dbReference type="SUPFAM" id="SSF47240">
    <property type="entry name" value="Ferritin-like"/>
    <property type="match status" value="1"/>
</dbReference>
<dbReference type="InterPro" id="IPR009040">
    <property type="entry name" value="Ferritin-like_diiron"/>
</dbReference>
<reference evidence="7" key="1">
    <citation type="submission" date="2020-10" db="EMBL/GenBank/DDBJ databases">
        <authorList>
            <person name="Gilroy R."/>
        </authorList>
    </citation>
    <scope>NUCLEOTIDE SEQUENCE</scope>
    <source>
        <strain evidence="7">8207</strain>
    </source>
</reference>
<evidence type="ECO:0000313" key="8">
    <source>
        <dbReference type="Proteomes" id="UP000823630"/>
    </source>
</evidence>
<dbReference type="Gene3D" id="1.20.1260.10">
    <property type="match status" value="1"/>
</dbReference>
<dbReference type="CDD" id="cd00729">
    <property type="entry name" value="rubredoxin_SM"/>
    <property type="match status" value="1"/>
</dbReference>
<sequence length="207" mass="23214">MSSLKGTQTEKNLLIAFAGESQARNRYTFFASKAKDEGYQAISKIFLETAEQEKEHASRLFKFLEGGDLEITASYPAGKIGTTLENLQAAAYGEHEENTNMYPKFAQIAAQEGFDSIAEVLKNIGYAERYHESRYRALIDAIETGTLFKQDKIVMWRCTNCGMWHIGTEAPKVCPACLHPQGYFISEGTISRCDTNEGFCEYAKIDD</sequence>
<keyword evidence="2" id="KW-0813">Transport</keyword>
<name>A0A9D9DCH3_9PROT</name>
<keyword evidence="3" id="KW-0479">Metal-binding</keyword>
<evidence type="ECO:0000256" key="3">
    <source>
        <dbReference type="ARBA" id="ARBA00022723"/>
    </source>
</evidence>
<evidence type="ECO:0000256" key="5">
    <source>
        <dbReference type="ARBA" id="ARBA00023004"/>
    </source>
</evidence>
<keyword evidence="5" id="KW-0408">Iron</keyword>
<dbReference type="Proteomes" id="UP000823630">
    <property type="component" value="Unassembled WGS sequence"/>
</dbReference>
<dbReference type="Gene3D" id="2.20.28.10">
    <property type="match status" value="1"/>
</dbReference>
<keyword evidence="4" id="KW-0249">Electron transport</keyword>
<dbReference type="PANTHER" id="PTHR43865">
    <property type="entry name" value="RUBRERYTHRIN-RELATED"/>
    <property type="match status" value="1"/>
</dbReference>
<dbReference type="GO" id="GO:0016491">
    <property type="term" value="F:oxidoreductase activity"/>
    <property type="evidence" value="ECO:0007669"/>
    <property type="project" value="InterPro"/>
</dbReference>
<dbReference type="InterPro" id="IPR003251">
    <property type="entry name" value="Rr_diiron-bd_dom"/>
</dbReference>
<accession>A0A9D9DCH3</accession>
<dbReference type="Pfam" id="PF21349">
    <property type="entry name" value="RUBY_RBDX"/>
    <property type="match status" value="1"/>
</dbReference>
<evidence type="ECO:0000256" key="4">
    <source>
        <dbReference type="ARBA" id="ARBA00022982"/>
    </source>
</evidence>
<gene>
    <name evidence="7" type="ORF">IAC69_00235</name>
</gene>
<comment type="cofactor">
    <cofactor evidence="1">
        <name>Fe(3+)</name>
        <dbReference type="ChEBI" id="CHEBI:29034"/>
    </cofactor>
</comment>
<reference evidence="7" key="2">
    <citation type="journal article" date="2021" name="PeerJ">
        <title>Extensive microbial diversity within the chicken gut microbiome revealed by metagenomics and culture.</title>
        <authorList>
            <person name="Gilroy R."/>
            <person name="Ravi A."/>
            <person name="Getino M."/>
            <person name="Pursley I."/>
            <person name="Horton D.L."/>
            <person name="Alikhan N.F."/>
            <person name="Baker D."/>
            <person name="Gharbi K."/>
            <person name="Hall N."/>
            <person name="Watson M."/>
            <person name="Adriaenssens E.M."/>
            <person name="Foster-Nyarko E."/>
            <person name="Jarju S."/>
            <person name="Secka A."/>
            <person name="Antonio M."/>
            <person name="Oren A."/>
            <person name="Chaudhuri R.R."/>
            <person name="La Ragione R."/>
            <person name="Hildebrand F."/>
            <person name="Pallen M.J."/>
        </authorList>
    </citation>
    <scope>NUCLEOTIDE SEQUENCE</scope>
    <source>
        <strain evidence="7">8207</strain>
    </source>
</reference>
<evidence type="ECO:0000259" key="6">
    <source>
        <dbReference type="PROSITE" id="PS50905"/>
    </source>
</evidence>
<protein>
    <submittedName>
        <fullName evidence="7">Rubrerythrin family protein</fullName>
    </submittedName>
</protein>
<dbReference type="InterPro" id="IPR048574">
    <property type="entry name" value="RUBY_RBDX"/>
</dbReference>
<dbReference type="GO" id="GO:0046872">
    <property type="term" value="F:metal ion binding"/>
    <property type="evidence" value="ECO:0007669"/>
    <property type="project" value="UniProtKB-KW"/>
</dbReference>
<dbReference type="NCBIfam" id="NF045767">
    <property type="entry name" value="RuberyRbr"/>
    <property type="match status" value="1"/>
</dbReference>
<dbReference type="InterPro" id="IPR009078">
    <property type="entry name" value="Ferritin-like_SF"/>
</dbReference>
<dbReference type="CDD" id="cd01041">
    <property type="entry name" value="Rubrerythrin"/>
    <property type="match status" value="1"/>
</dbReference>
<dbReference type="AlphaFoldDB" id="A0A9D9DCH3"/>
<evidence type="ECO:0000256" key="2">
    <source>
        <dbReference type="ARBA" id="ARBA00022448"/>
    </source>
</evidence>
<dbReference type="SUPFAM" id="SSF57802">
    <property type="entry name" value="Rubredoxin-like"/>
    <property type="match status" value="1"/>
</dbReference>
<dbReference type="InterPro" id="IPR012347">
    <property type="entry name" value="Ferritin-like"/>
</dbReference>
<proteinExistence type="predicted"/>
<organism evidence="7 8">
    <name type="scientific">Candidatus Enterousia avistercoris</name>
    <dbReference type="NCBI Taxonomy" id="2840788"/>
    <lineage>
        <taxon>Bacteria</taxon>
        <taxon>Pseudomonadati</taxon>
        <taxon>Pseudomonadota</taxon>
        <taxon>Alphaproteobacteria</taxon>
        <taxon>Candidatus Enterousia</taxon>
    </lineage>
</organism>
<dbReference type="PROSITE" id="PS50905">
    <property type="entry name" value="FERRITIN_LIKE"/>
    <property type="match status" value="1"/>
</dbReference>
<feature type="domain" description="Ferritin-like diiron" evidence="6">
    <location>
        <begin position="3"/>
        <end position="146"/>
    </location>
</feature>
<dbReference type="InterPro" id="IPR052364">
    <property type="entry name" value="Rubrerythrin"/>
</dbReference>
<dbReference type="PANTHER" id="PTHR43865:SF1">
    <property type="entry name" value="RUBRERYTHRIN-RELATED"/>
    <property type="match status" value="1"/>
</dbReference>
<evidence type="ECO:0000313" key="7">
    <source>
        <dbReference type="EMBL" id="MBO8424893.1"/>
    </source>
</evidence>
<comment type="caution">
    <text evidence="7">The sequence shown here is derived from an EMBL/GenBank/DDBJ whole genome shotgun (WGS) entry which is preliminary data.</text>
</comment>
<dbReference type="EMBL" id="JADINC010000005">
    <property type="protein sequence ID" value="MBO8424893.1"/>
    <property type="molecule type" value="Genomic_DNA"/>
</dbReference>
<dbReference type="Pfam" id="PF02915">
    <property type="entry name" value="Rubrerythrin"/>
    <property type="match status" value="1"/>
</dbReference>
<evidence type="ECO:0000256" key="1">
    <source>
        <dbReference type="ARBA" id="ARBA00001965"/>
    </source>
</evidence>